<gene>
    <name evidence="1" type="ORF">L2E82_20311</name>
</gene>
<dbReference type="EMBL" id="CM042012">
    <property type="protein sequence ID" value="KAI3749695.1"/>
    <property type="molecule type" value="Genomic_DNA"/>
</dbReference>
<evidence type="ECO:0000313" key="1">
    <source>
        <dbReference type="EMBL" id="KAI3749695.1"/>
    </source>
</evidence>
<evidence type="ECO:0000313" key="2">
    <source>
        <dbReference type="Proteomes" id="UP001055811"/>
    </source>
</evidence>
<comment type="caution">
    <text evidence="1">The sequence shown here is derived from an EMBL/GenBank/DDBJ whole genome shotgun (WGS) entry which is preliminary data.</text>
</comment>
<accession>A0ACB9DTE5</accession>
<dbReference type="Proteomes" id="UP001055811">
    <property type="component" value="Linkage Group LG04"/>
</dbReference>
<proteinExistence type="predicted"/>
<reference evidence="1 2" key="2">
    <citation type="journal article" date="2022" name="Mol. Ecol. Resour.">
        <title>The genomes of chicory, endive, great burdock and yacon provide insights into Asteraceae paleo-polyploidization history and plant inulin production.</title>
        <authorList>
            <person name="Fan W."/>
            <person name="Wang S."/>
            <person name="Wang H."/>
            <person name="Wang A."/>
            <person name="Jiang F."/>
            <person name="Liu H."/>
            <person name="Zhao H."/>
            <person name="Xu D."/>
            <person name="Zhang Y."/>
        </authorList>
    </citation>
    <scope>NUCLEOTIDE SEQUENCE [LARGE SCALE GENOMIC DNA]</scope>
    <source>
        <strain evidence="2">cv. Punajuju</strain>
        <tissue evidence="1">Leaves</tissue>
    </source>
</reference>
<reference evidence="2" key="1">
    <citation type="journal article" date="2022" name="Mol. Ecol. Resour.">
        <title>The genomes of chicory, endive, great burdock and yacon provide insights into Asteraceae palaeo-polyploidization history and plant inulin production.</title>
        <authorList>
            <person name="Fan W."/>
            <person name="Wang S."/>
            <person name="Wang H."/>
            <person name="Wang A."/>
            <person name="Jiang F."/>
            <person name="Liu H."/>
            <person name="Zhao H."/>
            <person name="Xu D."/>
            <person name="Zhang Y."/>
        </authorList>
    </citation>
    <scope>NUCLEOTIDE SEQUENCE [LARGE SCALE GENOMIC DNA]</scope>
    <source>
        <strain evidence="2">cv. Punajuju</strain>
    </source>
</reference>
<name>A0ACB9DTE5_CICIN</name>
<protein>
    <submittedName>
        <fullName evidence="1">Uncharacterized protein</fullName>
    </submittedName>
</protein>
<organism evidence="1 2">
    <name type="scientific">Cichorium intybus</name>
    <name type="common">Chicory</name>
    <dbReference type="NCBI Taxonomy" id="13427"/>
    <lineage>
        <taxon>Eukaryota</taxon>
        <taxon>Viridiplantae</taxon>
        <taxon>Streptophyta</taxon>
        <taxon>Embryophyta</taxon>
        <taxon>Tracheophyta</taxon>
        <taxon>Spermatophyta</taxon>
        <taxon>Magnoliopsida</taxon>
        <taxon>eudicotyledons</taxon>
        <taxon>Gunneridae</taxon>
        <taxon>Pentapetalae</taxon>
        <taxon>asterids</taxon>
        <taxon>campanulids</taxon>
        <taxon>Asterales</taxon>
        <taxon>Asteraceae</taxon>
        <taxon>Cichorioideae</taxon>
        <taxon>Cichorieae</taxon>
        <taxon>Cichoriinae</taxon>
        <taxon>Cichorium</taxon>
    </lineage>
</organism>
<sequence length="186" mass="21403">MRTFSDFVQFCDLLQKLKNSGIDTSCKMVIERDPVADIESQGSEWEEDSRNKGEDEKTSNEYDDIESSINHKFEDKKREQMPITDKKTQKHKTRNSKKPPRPRKSPSLTTADLRLVKEISELVIKKRAKVERLKSMKKMRAVKPPSPSSKTTLIAMIITLLFVIIIVFQGKYSTLSFHETIDPLAS</sequence>
<keyword evidence="2" id="KW-1185">Reference proteome</keyword>